<dbReference type="EMBL" id="FOME01000001">
    <property type="protein sequence ID" value="SFC56814.1"/>
    <property type="molecule type" value="Genomic_DNA"/>
</dbReference>
<evidence type="ECO:0000313" key="3">
    <source>
        <dbReference type="EMBL" id="SEF90883.1"/>
    </source>
</evidence>
<dbReference type="AlphaFoldDB" id="A0A1H5VUR2"/>
<dbReference type="GO" id="GO:0005975">
    <property type="term" value="P:carbohydrate metabolic process"/>
    <property type="evidence" value="ECO:0007669"/>
    <property type="project" value="InterPro"/>
</dbReference>
<dbReference type="SUPFAM" id="SSF48208">
    <property type="entry name" value="Six-hairpin glycosidases"/>
    <property type="match status" value="1"/>
</dbReference>
<evidence type="ECO:0000259" key="2">
    <source>
        <dbReference type="Pfam" id="PF12215"/>
    </source>
</evidence>
<dbReference type="InterPro" id="IPR006775">
    <property type="entry name" value="GH116_catalytic"/>
</dbReference>
<dbReference type="PROSITE" id="PS51257">
    <property type="entry name" value="PROKAR_LIPOPROTEIN"/>
    <property type="match status" value="1"/>
</dbReference>
<feature type="domain" description="Glycosyl-hydrolase family 116 N-terminal" evidence="2">
    <location>
        <begin position="27"/>
        <end position="197"/>
    </location>
</feature>
<dbReference type="Proteomes" id="UP000236729">
    <property type="component" value="Unassembled WGS sequence"/>
</dbReference>
<evidence type="ECO:0000259" key="1">
    <source>
        <dbReference type="Pfam" id="PF04685"/>
    </source>
</evidence>
<proteinExistence type="predicted"/>
<organism evidence="3 6">
    <name type="scientific">Saccharopolyspora kobensis</name>
    <dbReference type="NCBI Taxonomy" id="146035"/>
    <lineage>
        <taxon>Bacteria</taxon>
        <taxon>Bacillati</taxon>
        <taxon>Actinomycetota</taxon>
        <taxon>Actinomycetes</taxon>
        <taxon>Pseudonocardiales</taxon>
        <taxon>Pseudonocardiaceae</taxon>
        <taxon>Saccharopolyspora</taxon>
    </lineage>
</organism>
<evidence type="ECO:0000313" key="5">
    <source>
        <dbReference type="Proteomes" id="UP000199690"/>
    </source>
</evidence>
<dbReference type="InterPro" id="IPR012341">
    <property type="entry name" value="6hp_glycosidase-like_sf"/>
</dbReference>
<dbReference type="EMBL" id="FNVB01000002">
    <property type="protein sequence ID" value="SEF90883.1"/>
    <property type="molecule type" value="Genomic_DNA"/>
</dbReference>
<accession>A0A1H5VUR2</accession>
<dbReference type="Pfam" id="PF12215">
    <property type="entry name" value="Glyco_hydr_116N"/>
    <property type="match status" value="1"/>
</dbReference>
<gene>
    <name evidence="3" type="ORF">SAMN02982929_00989</name>
    <name evidence="4" type="ORF">SAMN05216506_1011080</name>
</gene>
<evidence type="ECO:0000313" key="4">
    <source>
        <dbReference type="EMBL" id="SFC56814.1"/>
    </source>
</evidence>
<dbReference type="InterPro" id="IPR024462">
    <property type="entry name" value="GH116_N"/>
</dbReference>
<dbReference type="Pfam" id="PF04685">
    <property type="entry name" value="DUF608"/>
    <property type="match status" value="1"/>
</dbReference>
<dbReference type="RefSeq" id="WP_093346685.1">
    <property type="nucleotide sequence ID" value="NZ_FNVB01000002.1"/>
</dbReference>
<dbReference type="Proteomes" id="UP000199690">
    <property type="component" value="Unassembled WGS sequence"/>
</dbReference>
<dbReference type="InterPro" id="IPR052566">
    <property type="entry name" value="Non-lysos_glucosylceramidase"/>
</dbReference>
<dbReference type="GO" id="GO:0004553">
    <property type="term" value="F:hydrolase activity, hydrolyzing O-glycosyl compounds"/>
    <property type="evidence" value="ECO:0007669"/>
    <property type="project" value="InterPro"/>
</dbReference>
<dbReference type="InterPro" id="IPR008928">
    <property type="entry name" value="6-hairpin_glycosidase_sf"/>
</dbReference>
<evidence type="ECO:0000313" key="6">
    <source>
        <dbReference type="Proteomes" id="UP000236729"/>
    </source>
</evidence>
<feature type="domain" description="Glycosyl-hydrolase family 116 catalytic region" evidence="1">
    <location>
        <begin position="595"/>
        <end position="848"/>
    </location>
</feature>
<reference evidence="5 6" key="1">
    <citation type="submission" date="2016-10" db="EMBL/GenBank/DDBJ databases">
        <authorList>
            <person name="Varghese N."/>
            <person name="Submissions S."/>
        </authorList>
    </citation>
    <scope>NUCLEOTIDE SEQUENCE [LARGE SCALE GENOMIC DNA]</scope>
    <source>
        <strain evidence="6">ATCC 20501</strain>
        <strain evidence="4 5">CGMCC 4.3529</strain>
    </source>
</reference>
<accession>A0A1I1K7K8</accession>
<name>A0A1H5VUR2_9PSEU</name>
<dbReference type="Gene3D" id="1.50.10.10">
    <property type="match status" value="1"/>
</dbReference>
<dbReference type="PANTHER" id="PTHR12654">
    <property type="entry name" value="BILE ACID BETA-GLUCOSIDASE-RELATED"/>
    <property type="match status" value="1"/>
</dbReference>
<dbReference type="PANTHER" id="PTHR12654:SF4">
    <property type="entry name" value="PB1 DOMAIN-CONTAINING PROTEIN"/>
    <property type="match status" value="1"/>
</dbReference>
<reference evidence="3" key="2">
    <citation type="submission" date="2016-10" db="EMBL/GenBank/DDBJ databases">
        <authorList>
            <person name="de Groot N.N."/>
        </authorList>
    </citation>
    <scope>NUCLEOTIDE SEQUENCE [LARGE SCALE GENOMIC DNA]</scope>
    <source>
        <strain evidence="3">ATCC 20501</strain>
    </source>
</reference>
<protein>
    <submittedName>
        <fullName evidence="3">Uncharacterized protein, contains GBA2_N and DUF608 domains</fullName>
    </submittedName>
</protein>
<keyword evidence="5" id="KW-1185">Reference proteome</keyword>
<sequence length="986" mass="108322">MSQAPKQDLSARGTPRRLRDAELRLVGMPIGGIGCGQLYLGGDGRLWLWDVDNRTAPAAIHDLHFTRPQVPSSPFEHGFAVRIGERPAKWLDARGFPDAAFTGRPPLAEVDYPGSEARVRLRACSPFVPTEIDDSSYPAVFLDYAITNTSQSTVEVEIGGFLENPVCVGSRHTRPLRLSAEEFTTGSATGVQFAAAEGSVENRMRPDLLLEDWEKPDYAGWSVIGDAFGSGPIRTLDRPGYQGEAGAFGMRMVDSHASAPGTDAGARDSATGRLRSAPFRIERNYLRFRVSGGSYPGTCCLNVVVDGRIVGSATGSVSDRLADRVLFLGPWQGREAVVEIVDEETGPWGHIGVDQLVLTDHAPQQPLSELPDNGTAALAVLGADRVRTCPAAVSWNAPEDVLDPVPGPSGVDGIAQRTAGTVSASVTLAPGEERTVRFALAWFFPVPDREGLAFLEHSRELLRHYASRFDNARAVIEHLAGAQEHLLERTACWVRTWYEDSTLPHWLLERVAANTTILSTSTCYRFADGRFYGWEGAYCCAGTCTHVWHYAHALARLFPVVERDTRERVDLGIGFHATTGQLSMRGEADRIPAVDGQAGTILRIYREHQMSADPGWLSRVWPRTRRAVEYLIGSDAEPDGVLDGAQPNTQDATWFGRNSWLSGLYLAALRAAAAMASEVGDDGFAQRCRELADRGAEIIVRDLFNGEYFVHELDPAHPGSVNTNRGCFADQLLGQSWAAQLGLPRVLPEAETRSALRSIWRHNFVPRPMEYREHSPIAGGRIFYDEDVPALIMCTWPKGGGDEAGENWSTSYFNEAWHGIEYQVAAHLIAEGMLDEGLAIARSVHDRYAPLRRNPYNEIECSDHYARSMASFGVYTSLLGFEHHGPRGHLGFAPKITPENFAAAFTTAEGWGLYRQQRTDSDRSSTVELRHGRLHLTTLALDAISAEPRAWLDGEEVPVSADPERPVLTFPDRLTLTAGRTLHVQL</sequence>